<evidence type="ECO:0000256" key="1">
    <source>
        <dbReference type="SAM" id="MobiDB-lite"/>
    </source>
</evidence>
<evidence type="ECO:0000313" key="3">
    <source>
        <dbReference type="EMBL" id="VDP76920.1"/>
    </source>
</evidence>
<reference evidence="5" key="1">
    <citation type="submission" date="2016-06" db="UniProtKB">
        <authorList>
            <consortium name="WormBaseParasite"/>
        </authorList>
    </citation>
    <scope>IDENTIFICATION</scope>
</reference>
<feature type="compositionally biased region" description="Basic and acidic residues" evidence="1">
    <location>
        <begin position="105"/>
        <end position="120"/>
    </location>
</feature>
<feature type="domain" description="Reverse transcriptase" evidence="2">
    <location>
        <begin position="104"/>
        <end position="234"/>
    </location>
</feature>
<reference evidence="3 4" key="2">
    <citation type="submission" date="2018-11" db="EMBL/GenBank/DDBJ databases">
        <authorList>
            <consortium name="Pathogen Informatics"/>
        </authorList>
    </citation>
    <scope>NUCLEOTIDE SEQUENCE [LARGE SCALE GENOMIC DNA]</scope>
    <source>
        <strain evidence="3">Dakar</strain>
        <strain evidence="4">Dakar, Senegal</strain>
    </source>
</reference>
<evidence type="ECO:0000313" key="5">
    <source>
        <dbReference type="WBParaSite" id="SCUD_0002189001-mRNA-1"/>
    </source>
</evidence>
<accession>A0A183L3H9</accession>
<gene>
    <name evidence="3" type="ORF">SCUD_LOCUS21887</name>
</gene>
<proteinExistence type="predicted"/>
<evidence type="ECO:0000313" key="4">
    <source>
        <dbReference type="Proteomes" id="UP000279833"/>
    </source>
</evidence>
<dbReference type="Proteomes" id="UP000279833">
    <property type="component" value="Unassembled WGS sequence"/>
</dbReference>
<evidence type="ECO:0000259" key="2">
    <source>
        <dbReference type="Pfam" id="PF00078"/>
    </source>
</evidence>
<dbReference type="AlphaFoldDB" id="A0A183L3H9"/>
<dbReference type="InterPro" id="IPR000477">
    <property type="entry name" value="RT_dom"/>
</dbReference>
<sequence>NYHKPERPVVSKEGKVITNTEEQQNRCVEHFKELLNRPAPLYPPNIKATPTDLPINVGSPTFEEIGMGPDNVPTDALKTDVALTEKILHTLFSKIWDEEQVGTDWRKRTPDQDGKEKRSQMNDSVDAQLRDQQAGFRKDQLCTDGIATLRITVKQSIKCNSSLHINSIDYKKAFDSMEGTTLWWPLRHYGVFEKIVNTIRDSYNALNCKIVYGGHLTDSFNVKTGVRQGCLLSSGAGNQEEELEMDRTHIVECT</sequence>
<feature type="region of interest" description="Disordered" evidence="1">
    <location>
        <begin position="105"/>
        <end position="125"/>
    </location>
</feature>
<dbReference type="Pfam" id="PF00078">
    <property type="entry name" value="RVT_1"/>
    <property type="match status" value="1"/>
</dbReference>
<organism evidence="5">
    <name type="scientific">Schistosoma curassoni</name>
    <dbReference type="NCBI Taxonomy" id="6186"/>
    <lineage>
        <taxon>Eukaryota</taxon>
        <taxon>Metazoa</taxon>
        <taxon>Spiralia</taxon>
        <taxon>Lophotrochozoa</taxon>
        <taxon>Platyhelminthes</taxon>
        <taxon>Trematoda</taxon>
        <taxon>Digenea</taxon>
        <taxon>Strigeidida</taxon>
        <taxon>Schistosomatoidea</taxon>
        <taxon>Schistosomatidae</taxon>
        <taxon>Schistosoma</taxon>
    </lineage>
</organism>
<dbReference type="EMBL" id="UZAK01047729">
    <property type="protein sequence ID" value="VDP76920.1"/>
    <property type="molecule type" value="Genomic_DNA"/>
</dbReference>
<dbReference type="PANTHER" id="PTHR47027">
    <property type="entry name" value="REVERSE TRANSCRIPTASE DOMAIN-CONTAINING PROTEIN"/>
    <property type="match status" value="1"/>
</dbReference>
<protein>
    <submittedName>
        <fullName evidence="5">Reverse transcriptase domain-containing protein</fullName>
    </submittedName>
</protein>
<dbReference type="PANTHER" id="PTHR47027:SF25">
    <property type="entry name" value="REVERSE TRANSCRIPTASE DOMAIN-CONTAINING PROTEIN"/>
    <property type="match status" value="1"/>
</dbReference>
<name>A0A183L3H9_9TREM</name>
<dbReference type="WBParaSite" id="SCUD_0002189001-mRNA-1">
    <property type="protein sequence ID" value="SCUD_0002189001-mRNA-1"/>
    <property type="gene ID" value="SCUD_0002189001"/>
</dbReference>
<keyword evidence="4" id="KW-1185">Reference proteome</keyword>